<dbReference type="InterPro" id="IPR003591">
    <property type="entry name" value="Leu-rich_rpt_typical-subtyp"/>
</dbReference>
<evidence type="ECO:0000313" key="9">
    <source>
        <dbReference type="Proteomes" id="UP000283509"/>
    </source>
</evidence>
<keyword evidence="6" id="KW-0812">Transmembrane</keyword>
<dbReference type="PROSITE" id="PS51450">
    <property type="entry name" value="LRR"/>
    <property type="match status" value="3"/>
</dbReference>
<dbReference type="EMBL" id="QCYY01003045">
    <property type="protein sequence ID" value="ROT65741.1"/>
    <property type="molecule type" value="Genomic_DNA"/>
</dbReference>
<organism evidence="8 9">
    <name type="scientific">Penaeus vannamei</name>
    <name type="common">Whiteleg shrimp</name>
    <name type="synonym">Litopenaeus vannamei</name>
    <dbReference type="NCBI Taxonomy" id="6689"/>
    <lineage>
        <taxon>Eukaryota</taxon>
        <taxon>Metazoa</taxon>
        <taxon>Ecdysozoa</taxon>
        <taxon>Arthropoda</taxon>
        <taxon>Crustacea</taxon>
        <taxon>Multicrustacea</taxon>
        <taxon>Malacostraca</taxon>
        <taxon>Eumalacostraca</taxon>
        <taxon>Eucarida</taxon>
        <taxon>Decapoda</taxon>
        <taxon>Dendrobranchiata</taxon>
        <taxon>Penaeoidea</taxon>
        <taxon>Penaeidae</taxon>
        <taxon>Penaeus</taxon>
    </lineage>
</organism>
<evidence type="ECO:0000256" key="1">
    <source>
        <dbReference type="ARBA" id="ARBA00022614"/>
    </source>
</evidence>
<dbReference type="GO" id="GO:0005886">
    <property type="term" value="C:plasma membrane"/>
    <property type="evidence" value="ECO:0007669"/>
    <property type="project" value="TreeGrafter"/>
</dbReference>
<dbReference type="FunFam" id="3.80.10.10:FF:000770">
    <property type="entry name" value="Uncharacterized protein"/>
    <property type="match status" value="1"/>
</dbReference>
<keyword evidence="6" id="KW-1133">Transmembrane helix</keyword>
<dbReference type="PANTHER" id="PTHR24369:SF210">
    <property type="entry name" value="CHAOPTIN-RELATED"/>
    <property type="match status" value="1"/>
</dbReference>
<reference evidence="8 9" key="2">
    <citation type="submission" date="2019-01" db="EMBL/GenBank/DDBJ databases">
        <title>The decoding of complex shrimp genome reveals the adaptation for benthos swimmer, frequently molting mechanism and breeding impact on genome.</title>
        <authorList>
            <person name="Sun Y."/>
            <person name="Gao Y."/>
            <person name="Yu Y."/>
        </authorList>
    </citation>
    <scope>NUCLEOTIDE SEQUENCE [LARGE SCALE GENOMIC DNA]</scope>
    <source>
        <tissue evidence="8">Muscle</tissue>
    </source>
</reference>
<dbReference type="SMART" id="SM00365">
    <property type="entry name" value="LRR_SD22"/>
    <property type="match status" value="4"/>
</dbReference>
<evidence type="ECO:0000313" key="8">
    <source>
        <dbReference type="EMBL" id="ROT65741.1"/>
    </source>
</evidence>
<dbReference type="PANTHER" id="PTHR24369">
    <property type="entry name" value="ANTIGEN BSP, PUTATIVE-RELATED"/>
    <property type="match status" value="1"/>
</dbReference>
<dbReference type="SMART" id="SM00369">
    <property type="entry name" value="LRR_TYP"/>
    <property type="match status" value="12"/>
</dbReference>
<feature type="transmembrane region" description="Helical" evidence="6">
    <location>
        <begin position="516"/>
        <end position="541"/>
    </location>
</feature>
<evidence type="ECO:0000256" key="3">
    <source>
        <dbReference type="ARBA" id="ARBA00022737"/>
    </source>
</evidence>
<keyword evidence="3" id="KW-0677">Repeat</keyword>
<dbReference type="SMART" id="SM00082">
    <property type="entry name" value="LRRCT"/>
    <property type="match status" value="1"/>
</dbReference>
<keyword evidence="9" id="KW-1185">Reference proteome</keyword>
<sequence>MQYAESVFTLPWGSSRDRKAPPFTSPITGTSEISARCGGHSSNKLILRSVDKQVPPKTRKIHRPRLTTCSFVDQESFRWLDSGSWPSVVSGLRSVTLLLVVSLMSPVGAFCPRGCTCDDVGLRVQCIHADLDVIPILFHPGTLELNLSYNRIKTILEGLIFYGELQYLDLSHNEVVSVGSQNFASQRVLNTLVIGNNKLSKIQSRAFLGLSNLTHLDLSDNYVESIENNAFGALVNLKTLDLSNNRIKNLTVNTFMKLHGLRSLNLCKNELREISSVVFEPLRELQDLDLCSNQLMTIQDFAFMSLKSLVNLKLSSNKLHFLHEKALSGLDSLKILNLRDNDIPAVPNDVLAATRGLEQLDLGINPITSLPFRPFRHLASLRKLYISRCENLSAIDPGAFVGLAKLTTLVLSFNPQLTTLDRDIFKSLRGLRHLTLRGNGLKGFDRSLVSQNALQSLDLRDNSFECNCSLKWLQEASSNKTLSLKIEEILCAGPEPLKGRRLSELSEYDLECYDNVVVMASCAAASMTLLLLFVAFGVLYYKNCRKMKAMVHDNWPEKIVATWKDPEYEKQVEDEEYTFHSLRGIQHIPVTEYFSSLKSSPAANQDEQFGAHSLDNSIAGSTSNHSSSRNGCVRVSQYSPPSPPSVITTSNYYTQDNQYPIYAEPLVKPNCGSKKITNKSSKDSGYYSCEFLDQNPYSESLKETGMRSSPSSQSQPLGRHLPLTDSGVFTLSHIYNRPSQYSFNSQEGIYDNII</sequence>
<dbReference type="Gene3D" id="3.80.10.10">
    <property type="entry name" value="Ribonuclease Inhibitor"/>
    <property type="match status" value="2"/>
</dbReference>
<feature type="domain" description="LRRCT" evidence="7">
    <location>
        <begin position="462"/>
        <end position="513"/>
    </location>
</feature>
<dbReference type="InterPro" id="IPR032675">
    <property type="entry name" value="LRR_dom_sf"/>
</dbReference>
<reference evidence="8 9" key="1">
    <citation type="submission" date="2018-04" db="EMBL/GenBank/DDBJ databases">
        <authorList>
            <person name="Zhang X."/>
            <person name="Yuan J."/>
            <person name="Li F."/>
            <person name="Xiang J."/>
        </authorList>
    </citation>
    <scope>NUCLEOTIDE SEQUENCE [LARGE SCALE GENOMIC DNA]</scope>
    <source>
        <tissue evidence="8">Muscle</tissue>
    </source>
</reference>
<dbReference type="Pfam" id="PF13855">
    <property type="entry name" value="LRR_8"/>
    <property type="match status" value="3"/>
</dbReference>
<feature type="compositionally biased region" description="Polar residues" evidence="5">
    <location>
        <begin position="614"/>
        <end position="630"/>
    </location>
</feature>
<name>A0A3R7M2T9_PENVA</name>
<gene>
    <name evidence="8" type="ORF">C7M84_016280</name>
</gene>
<proteinExistence type="predicted"/>
<keyword evidence="2" id="KW-0732">Signal</keyword>
<feature type="region of interest" description="Disordered" evidence="5">
    <location>
        <begin position="699"/>
        <end position="720"/>
    </location>
</feature>
<feature type="compositionally biased region" description="Polar residues" evidence="5">
    <location>
        <begin position="706"/>
        <end position="716"/>
    </location>
</feature>
<dbReference type="InterPro" id="IPR050541">
    <property type="entry name" value="LRR_TM_domain-containing"/>
</dbReference>
<evidence type="ECO:0000259" key="7">
    <source>
        <dbReference type="SMART" id="SM00082"/>
    </source>
</evidence>
<comment type="caution">
    <text evidence="8">The sequence shown here is derived from an EMBL/GenBank/DDBJ whole genome shotgun (WGS) entry which is preliminary data.</text>
</comment>
<dbReference type="PRINTS" id="PR00019">
    <property type="entry name" value="LEURICHRPT"/>
</dbReference>
<keyword evidence="4" id="KW-0325">Glycoprotein</keyword>
<keyword evidence="1" id="KW-0433">Leucine-rich repeat</keyword>
<evidence type="ECO:0000256" key="4">
    <source>
        <dbReference type="ARBA" id="ARBA00023180"/>
    </source>
</evidence>
<keyword evidence="6" id="KW-0472">Membrane</keyword>
<evidence type="ECO:0000256" key="6">
    <source>
        <dbReference type="SAM" id="Phobius"/>
    </source>
</evidence>
<dbReference type="SUPFAM" id="SSF52058">
    <property type="entry name" value="L domain-like"/>
    <property type="match status" value="1"/>
</dbReference>
<dbReference type="STRING" id="6689.A0A3R7M2T9"/>
<dbReference type="AlphaFoldDB" id="A0A3R7M2T9"/>
<dbReference type="Proteomes" id="UP000283509">
    <property type="component" value="Unassembled WGS sequence"/>
</dbReference>
<dbReference type="InterPro" id="IPR000483">
    <property type="entry name" value="Cys-rich_flank_reg_C"/>
</dbReference>
<dbReference type="OrthoDB" id="1055097at2759"/>
<evidence type="ECO:0000256" key="5">
    <source>
        <dbReference type="SAM" id="MobiDB-lite"/>
    </source>
</evidence>
<evidence type="ECO:0000256" key="2">
    <source>
        <dbReference type="ARBA" id="ARBA00022729"/>
    </source>
</evidence>
<accession>A0A3R7M2T9</accession>
<protein>
    <submittedName>
        <fullName evidence="8">Insulin-like growth factor-binding protein complex acid labile chain</fullName>
    </submittedName>
</protein>
<dbReference type="InterPro" id="IPR001611">
    <property type="entry name" value="Leu-rich_rpt"/>
</dbReference>
<feature type="region of interest" description="Disordered" evidence="5">
    <location>
        <begin position="614"/>
        <end position="642"/>
    </location>
</feature>